<feature type="signal peptide" evidence="1">
    <location>
        <begin position="1"/>
        <end position="19"/>
    </location>
</feature>
<protein>
    <submittedName>
        <fullName evidence="2">Uncharacterized protein</fullName>
    </submittedName>
</protein>
<dbReference type="Proteomes" id="UP001168613">
    <property type="component" value="Unassembled WGS sequence"/>
</dbReference>
<organism evidence="2 3">
    <name type="scientific">Alcaligenes endophyticus</name>
    <dbReference type="NCBI Taxonomy" id="1929088"/>
    <lineage>
        <taxon>Bacteria</taxon>
        <taxon>Pseudomonadati</taxon>
        <taxon>Pseudomonadota</taxon>
        <taxon>Betaproteobacteria</taxon>
        <taxon>Burkholderiales</taxon>
        <taxon>Alcaligenaceae</taxon>
        <taxon>Alcaligenes</taxon>
    </lineage>
</organism>
<keyword evidence="1" id="KW-0732">Signal</keyword>
<dbReference type="RefSeq" id="WP_266123561.1">
    <property type="nucleotide sequence ID" value="NZ_JAJHNU010000004.1"/>
</dbReference>
<evidence type="ECO:0000313" key="2">
    <source>
        <dbReference type="EMBL" id="MDN4122211.1"/>
    </source>
</evidence>
<name>A0ABT8ELN4_9BURK</name>
<gene>
    <name evidence="2" type="ORF">LMS43_13030</name>
</gene>
<evidence type="ECO:0000256" key="1">
    <source>
        <dbReference type="SAM" id="SignalP"/>
    </source>
</evidence>
<reference evidence="2" key="1">
    <citation type="submission" date="2021-11" db="EMBL/GenBank/DDBJ databases">
        <title>Draft genome sequence of Alcaligenes endophyticus type strain CCUG 75668T.</title>
        <authorList>
            <person name="Salva-Serra F."/>
            <person name="Duran R.E."/>
            <person name="Seeger M."/>
            <person name="Moore E.R.B."/>
            <person name="Jaen-Luchoro D."/>
        </authorList>
    </citation>
    <scope>NUCLEOTIDE SEQUENCE</scope>
    <source>
        <strain evidence="2">CCUG 75668</strain>
    </source>
</reference>
<dbReference type="EMBL" id="JAJHNU010000004">
    <property type="protein sequence ID" value="MDN4122211.1"/>
    <property type="molecule type" value="Genomic_DNA"/>
</dbReference>
<proteinExistence type="predicted"/>
<keyword evidence="3" id="KW-1185">Reference proteome</keyword>
<evidence type="ECO:0000313" key="3">
    <source>
        <dbReference type="Proteomes" id="UP001168613"/>
    </source>
</evidence>
<comment type="caution">
    <text evidence="2">The sequence shown here is derived from an EMBL/GenBank/DDBJ whole genome shotgun (WGS) entry which is preliminary data.</text>
</comment>
<feature type="chain" id="PRO_5046313205" evidence="1">
    <location>
        <begin position="20"/>
        <end position="81"/>
    </location>
</feature>
<sequence length="81" mass="8847">MKKLSALVILAALSTPTLACTVEQATAKANELNTKVQQLATSNPQKMAEIAPKLQQPDAVPTDPQKMCEYYDKMIKEVEGK</sequence>
<accession>A0ABT8ELN4</accession>